<protein>
    <recommendedName>
        <fullName evidence="3">Helix-turn-helix domain-containing protein</fullName>
    </recommendedName>
</protein>
<name>A0A931HV14_9BACI</name>
<dbReference type="Proteomes" id="UP000614490">
    <property type="component" value="Unassembled WGS sequence"/>
</dbReference>
<evidence type="ECO:0000313" key="2">
    <source>
        <dbReference type="Proteomes" id="UP000614490"/>
    </source>
</evidence>
<dbReference type="RefSeq" id="WP_197316463.1">
    <property type="nucleotide sequence ID" value="NZ_JADZSC010000001.1"/>
</dbReference>
<comment type="caution">
    <text evidence="1">The sequence shown here is derived from an EMBL/GenBank/DDBJ whole genome shotgun (WGS) entry which is preliminary data.</text>
</comment>
<accession>A0A931HV14</accession>
<keyword evidence="2" id="KW-1185">Reference proteome</keyword>
<gene>
    <name evidence="1" type="ORF">H0267_06560</name>
</gene>
<reference evidence="1 2" key="1">
    <citation type="journal article" date="2005" name="Int. J. Syst. Evol. Microbiol.">
        <title>Halobacillus yeomjeoni sp. nov., isolated from a marine solar saltern in Korea.</title>
        <authorList>
            <person name="Yoon J.H."/>
            <person name="Kang S.J."/>
            <person name="Lee C.H."/>
            <person name="Oh H.W."/>
            <person name="Oh T.K."/>
        </authorList>
    </citation>
    <scope>NUCLEOTIDE SEQUENCE [LARGE SCALE GENOMIC DNA]</scope>
    <source>
        <strain evidence="1 2">KCTC 3957</strain>
    </source>
</reference>
<dbReference type="AlphaFoldDB" id="A0A931HV14"/>
<organism evidence="1 2">
    <name type="scientific">Halobacillus yeomjeoni</name>
    <dbReference type="NCBI Taxonomy" id="311194"/>
    <lineage>
        <taxon>Bacteria</taxon>
        <taxon>Bacillati</taxon>
        <taxon>Bacillota</taxon>
        <taxon>Bacilli</taxon>
        <taxon>Bacillales</taxon>
        <taxon>Bacillaceae</taxon>
        <taxon>Halobacillus</taxon>
    </lineage>
</organism>
<evidence type="ECO:0000313" key="1">
    <source>
        <dbReference type="EMBL" id="MBH0229878.1"/>
    </source>
</evidence>
<proteinExistence type="predicted"/>
<sequence>MFYVLSTLASVSILLFILSFFVSNRFKALEEQLEQLTMTMMQNNYQTKQKMKVLEEELLAEDLTEEILKQPYKPDQPVRKPNLVHTIQNMYEKGYTPHYIAKQTDLSEHDIQSIVRQWNKEGGIR</sequence>
<evidence type="ECO:0008006" key="3">
    <source>
        <dbReference type="Google" id="ProtNLM"/>
    </source>
</evidence>
<dbReference type="EMBL" id="JADZSC010000001">
    <property type="protein sequence ID" value="MBH0229878.1"/>
    <property type="molecule type" value="Genomic_DNA"/>
</dbReference>